<dbReference type="EMBL" id="BSSQ01000009">
    <property type="protein sequence ID" value="GLX67858.1"/>
    <property type="molecule type" value="Genomic_DNA"/>
</dbReference>
<evidence type="ECO:0000259" key="1">
    <source>
        <dbReference type="Pfam" id="PF09992"/>
    </source>
</evidence>
<evidence type="ECO:0000313" key="3">
    <source>
        <dbReference type="Proteomes" id="UP001157114"/>
    </source>
</evidence>
<dbReference type="PANTHER" id="PTHR40446:SF2">
    <property type="entry name" value="N-ACETYLGLUCOSAMINE-1-PHOSPHODIESTER ALPHA-N-ACETYLGLUCOSAMINIDASE"/>
    <property type="match status" value="1"/>
</dbReference>
<protein>
    <recommendedName>
        <fullName evidence="1">Phosphodiester glycosidase domain-containing protein</fullName>
    </recommendedName>
</protein>
<dbReference type="Proteomes" id="UP001157114">
    <property type="component" value="Unassembled WGS sequence"/>
</dbReference>
<name>A0ABQ6GAC9_9BACL</name>
<proteinExistence type="predicted"/>
<gene>
    <name evidence="2" type="ORF">MU1_22030</name>
</gene>
<reference evidence="2 3" key="1">
    <citation type="submission" date="2023-03" db="EMBL/GenBank/DDBJ databases">
        <title>Draft genome sequence of the bacteria which degrade cell wall of Tricholomamatutake.</title>
        <authorList>
            <person name="Konishi Y."/>
            <person name="Fukuta Y."/>
            <person name="Shirasaka N."/>
        </authorList>
    </citation>
    <scope>NUCLEOTIDE SEQUENCE [LARGE SCALE GENOMIC DNA]</scope>
    <source>
        <strain evidence="3">mu1</strain>
    </source>
</reference>
<dbReference type="Pfam" id="PF09992">
    <property type="entry name" value="NAGPA"/>
    <property type="match status" value="1"/>
</dbReference>
<dbReference type="InterPro" id="IPR018711">
    <property type="entry name" value="NAGPA"/>
</dbReference>
<accession>A0ABQ6GAC9</accession>
<dbReference type="PANTHER" id="PTHR40446">
    <property type="entry name" value="N-ACETYLGLUCOSAMINE-1-PHOSPHODIESTER ALPHA-N-ACETYLGLUCOSAMINIDASE"/>
    <property type="match status" value="1"/>
</dbReference>
<comment type="caution">
    <text evidence="2">The sequence shown here is derived from an EMBL/GenBank/DDBJ whole genome shotgun (WGS) entry which is preliminary data.</text>
</comment>
<sequence length="360" mass="38791">MMTSSIRTLNRTMLLACSPFIAVLLWLMVTNISITLPDSSFPEASYDQKENASSEQASSVANGLDAARSIAAETSASIKKQLRLYNQTNADMKQIVTTATAQANRPLAVYDKIITGKLGNPSGTINSDKLRAQLFYIQADHFQSYVLKIKLKSSDAMKMVLGKDKAGGSETTLAAVQRYGAVAGVNAGGFADGGGKRYPLSTTVLNGQYVNGFEPTRSDLFFVGLNENNQLVGGKYTNKQQLDSLDVKFGASFVPVLLKNGNATTIPTKWQLSPVRAPRTVIANYKDGQLLIIVADGRNEGGSSGATLTEMQILLKRFGAVDGYNLDGGGSSSLIWNGRVINKPSDGQLRKLPTHFLFFK</sequence>
<organism evidence="2 3">
    <name type="scientific">Paenibacillus glycanilyticus</name>
    <dbReference type="NCBI Taxonomy" id="126569"/>
    <lineage>
        <taxon>Bacteria</taxon>
        <taxon>Bacillati</taxon>
        <taxon>Bacillota</taxon>
        <taxon>Bacilli</taxon>
        <taxon>Bacillales</taxon>
        <taxon>Paenibacillaceae</taxon>
        <taxon>Paenibacillus</taxon>
    </lineage>
</organism>
<evidence type="ECO:0000313" key="2">
    <source>
        <dbReference type="EMBL" id="GLX67858.1"/>
    </source>
</evidence>
<feature type="domain" description="Phosphodiester glycosidase" evidence="1">
    <location>
        <begin position="179"/>
        <end position="359"/>
    </location>
</feature>
<keyword evidence="3" id="KW-1185">Reference proteome</keyword>